<reference evidence="2" key="3">
    <citation type="submission" date="2015-04" db="UniProtKB">
        <authorList>
            <consortium name="EnsemblPlants"/>
        </authorList>
    </citation>
    <scope>IDENTIFICATION</scope>
    <source>
        <strain evidence="2">cv. Jemalong A17</strain>
    </source>
</reference>
<dbReference type="Proteomes" id="UP000002051">
    <property type="component" value="Chromosome 6"/>
</dbReference>
<dbReference type="PaxDb" id="3880-AES76053"/>
<dbReference type="EMBL" id="CM001222">
    <property type="protein sequence ID" value="AES76053.1"/>
    <property type="molecule type" value="Genomic_DNA"/>
</dbReference>
<reference evidence="1 3" key="2">
    <citation type="journal article" date="2014" name="BMC Genomics">
        <title>An improved genome release (version Mt4.0) for the model legume Medicago truncatula.</title>
        <authorList>
            <person name="Tang H."/>
            <person name="Krishnakumar V."/>
            <person name="Bidwell S."/>
            <person name="Rosen B."/>
            <person name="Chan A."/>
            <person name="Zhou S."/>
            <person name="Gentzbittel L."/>
            <person name="Childs K.L."/>
            <person name="Yandell M."/>
            <person name="Gundlach H."/>
            <person name="Mayer K.F."/>
            <person name="Schwartz D.C."/>
            <person name="Town C.D."/>
        </authorList>
    </citation>
    <scope>GENOME REANNOTATION</scope>
    <source>
        <strain evidence="2 3">cv. Jemalong A17</strain>
    </source>
</reference>
<sequence length="75" mass="8994">MVGEFDMDVFVSLTQWCFSYDEDSIFRELKDNLSYDIGVVYKLEEFNFLPTFIPLEIQKKFNDGFRKNYCISIIK</sequence>
<evidence type="ECO:0000313" key="1">
    <source>
        <dbReference type="EMBL" id="AES76053.1"/>
    </source>
</evidence>
<dbReference type="HOGENOM" id="CLU_2674857_0_0_1"/>
<organism evidence="1 3">
    <name type="scientific">Medicago truncatula</name>
    <name type="common">Barrel medic</name>
    <name type="synonym">Medicago tribuloides</name>
    <dbReference type="NCBI Taxonomy" id="3880"/>
    <lineage>
        <taxon>Eukaryota</taxon>
        <taxon>Viridiplantae</taxon>
        <taxon>Streptophyta</taxon>
        <taxon>Embryophyta</taxon>
        <taxon>Tracheophyta</taxon>
        <taxon>Spermatophyta</taxon>
        <taxon>Magnoliopsida</taxon>
        <taxon>eudicotyledons</taxon>
        <taxon>Gunneridae</taxon>
        <taxon>Pentapetalae</taxon>
        <taxon>rosids</taxon>
        <taxon>fabids</taxon>
        <taxon>Fabales</taxon>
        <taxon>Fabaceae</taxon>
        <taxon>Papilionoideae</taxon>
        <taxon>50 kb inversion clade</taxon>
        <taxon>NPAAA clade</taxon>
        <taxon>Hologalegina</taxon>
        <taxon>IRL clade</taxon>
        <taxon>Trifolieae</taxon>
        <taxon>Medicago</taxon>
    </lineage>
</organism>
<accession>G7KPT6</accession>
<dbReference type="EnsemblPlants" id="AES76053">
    <property type="protein sequence ID" value="AES76053"/>
    <property type="gene ID" value="MTR_6g069590"/>
</dbReference>
<dbReference type="AlphaFoldDB" id="G7KPT6"/>
<protein>
    <submittedName>
        <fullName evidence="1">Trehalose-phosphatase/synthase, putative</fullName>
    </submittedName>
</protein>
<reference evidence="1 3" key="1">
    <citation type="journal article" date="2011" name="Nature">
        <title>The Medicago genome provides insight into the evolution of rhizobial symbioses.</title>
        <authorList>
            <person name="Young N.D."/>
            <person name="Debelle F."/>
            <person name="Oldroyd G.E."/>
            <person name="Geurts R."/>
            <person name="Cannon S.B."/>
            <person name="Udvardi M.K."/>
            <person name="Benedito V.A."/>
            <person name="Mayer K.F."/>
            <person name="Gouzy J."/>
            <person name="Schoof H."/>
            <person name="Van de Peer Y."/>
            <person name="Proost S."/>
            <person name="Cook D.R."/>
            <person name="Meyers B.C."/>
            <person name="Spannagl M."/>
            <person name="Cheung F."/>
            <person name="De Mita S."/>
            <person name="Krishnakumar V."/>
            <person name="Gundlach H."/>
            <person name="Zhou S."/>
            <person name="Mudge J."/>
            <person name="Bharti A.K."/>
            <person name="Murray J.D."/>
            <person name="Naoumkina M.A."/>
            <person name="Rosen B."/>
            <person name="Silverstein K.A."/>
            <person name="Tang H."/>
            <person name="Rombauts S."/>
            <person name="Zhao P.X."/>
            <person name="Zhou P."/>
            <person name="Barbe V."/>
            <person name="Bardou P."/>
            <person name="Bechner M."/>
            <person name="Bellec A."/>
            <person name="Berger A."/>
            <person name="Berges H."/>
            <person name="Bidwell S."/>
            <person name="Bisseling T."/>
            <person name="Choisne N."/>
            <person name="Couloux A."/>
            <person name="Denny R."/>
            <person name="Deshpande S."/>
            <person name="Dai X."/>
            <person name="Doyle J.J."/>
            <person name="Dudez A.M."/>
            <person name="Farmer A.D."/>
            <person name="Fouteau S."/>
            <person name="Franken C."/>
            <person name="Gibelin C."/>
            <person name="Gish J."/>
            <person name="Goldstein S."/>
            <person name="Gonzalez A.J."/>
            <person name="Green P.J."/>
            <person name="Hallab A."/>
            <person name="Hartog M."/>
            <person name="Hua A."/>
            <person name="Humphray S.J."/>
            <person name="Jeong D.H."/>
            <person name="Jing Y."/>
            <person name="Jocker A."/>
            <person name="Kenton S.M."/>
            <person name="Kim D.J."/>
            <person name="Klee K."/>
            <person name="Lai H."/>
            <person name="Lang C."/>
            <person name="Lin S."/>
            <person name="Macmil S.L."/>
            <person name="Magdelenat G."/>
            <person name="Matthews L."/>
            <person name="McCorrison J."/>
            <person name="Monaghan E.L."/>
            <person name="Mun J.H."/>
            <person name="Najar F.Z."/>
            <person name="Nicholson C."/>
            <person name="Noirot C."/>
            <person name="O'Bleness M."/>
            <person name="Paule C.R."/>
            <person name="Poulain J."/>
            <person name="Prion F."/>
            <person name="Qin B."/>
            <person name="Qu C."/>
            <person name="Retzel E.F."/>
            <person name="Riddle C."/>
            <person name="Sallet E."/>
            <person name="Samain S."/>
            <person name="Samson N."/>
            <person name="Sanders I."/>
            <person name="Saurat O."/>
            <person name="Scarpelli C."/>
            <person name="Schiex T."/>
            <person name="Segurens B."/>
            <person name="Severin A.J."/>
            <person name="Sherrier D.J."/>
            <person name="Shi R."/>
            <person name="Sims S."/>
            <person name="Singer S.R."/>
            <person name="Sinharoy S."/>
            <person name="Sterck L."/>
            <person name="Viollet A."/>
            <person name="Wang B.B."/>
            <person name="Wang K."/>
            <person name="Wang M."/>
            <person name="Wang X."/>
            <person name="Warfsmann J."/>
            <person name="Weissenbach J."/>
            <person name="White D.D."/>
            <person name="White J.D."/>
            <person name="Wiley G.B."/>
            <person name="Wincker P."/>
            <person name="Xing Y."/>
            <person name="Yang L."/>
            <person name="Yao Z."/>
            <person name="Ying F."/>
            <person name="Zhai J."/>
            <person name="Zhou L."/>
            <person name="Zuber A."/>
            <person name="Denarie J."/>
            <person name="Dixon R.A."/>
            <person name="May G.D."/>
            <person name="Schwartz D.C."/>
            <person name="Rogers J."/>
            <person name="Quetier F."/>
            <person name="Town C.D."/>
            <person name="Roe B.A."/>
        </authorList>
    </citation>
    <scope>NUCLEOTIDE SEQUENCE [LARGE SCALE GENOMIC DNA]</scope>
    <source>
        <strain evidence="1">A17</strain>
        <strain evidence="2 3">cv. Jemalong A17</strain>
    </source>
</reference>
<proteinExistence type="predicted"/>
<keyword evidence="3" id="KW-1185">Reference proteome</keyword>
<name>G7KPT6_MEDTR</name>
<evidence type="ECO:0000313" key="2">
    <source>
        <dbReference type="EnsemblPlants" id="AES76053"/>
    </source>
</evidence>
<evidence type="ECO:0000313" key="3">
    <source>
        <dbReference type="Proteomes" id="UP000002051"/>
    </source>
</evidence>
<dbReference type="STRING" id="3880.G7KPT6"/>
<gene>
    <name evidence="1" type="ordered locus">MTR_6g069590</name>
</gene>